<keyword evidence="1" id="KW-0812">Transmembrane</keyword>
<evidence type="ECO:0000313" key="3">
    <source>
        <dbReference type="Proteomes" id="UP001193035"/>
    </source>
</evidence>
<feature type="transmembrane region" description="Helical" evidence="1">
    <location>
        <begin position="12"/>
        <end position="34"/>
    </location>
</feature>
<evidence type="ECO:0000313" key="2">
    <source>
        <dbReference type="EMBL" id="TMV09999.1"/>
    </source>
</evidence>
<keyword evidence="3" id="KW-1185">Reference proteome</keyword>
<accession>A0ABY2X4V6</accession>
<keyword evidence="1" id="KW-0472">Membrane</keyword>
<dbReference type="RefSeq" id="WP_138840058.1">
    <property type="nucleotide sequence ID" value="NZ_VCPD01000001.1"/>
</dbReference>
<sequence length="147" mass="15604">MTALSSTRVFTVLGTAVLLTTLVELFYLGAWGMLLFPQDSLVGKAVWTLTCGLAMGAVIGAGTLVWVEPRLRGNAALWRAALIVAVVGSYCAWLCSQIDIRIGYFGGPENNGLFIAAGVIPALVGGPLYGWLQYGRTRIPVLSRGSE</sequence>
<comment type="caution">
    <text evidence="2">The sequence shown here is derived from an EMBL/GenBank/DDBJ whole genome shotgun (WGS) entry which is preliminary data.</text>
</comment>
<gene>
    <name evidence="2" type="ORF">FGK63_02740</name>
</gene>
<proteinExistence type="predicted"/>
<feature type="transmembrane region" description="Helical" evidence="1">
    <location>
        <begin position="112"/>
        <end position="132"/>
    </location>
</feature>
<organism evidence="2 3">
    <name type="scientific">Ruegeria sediminis</name>
    <dbReference type="NCBI Taxonomy" id="2583820"/>
    <lineage>
        <taxon>Bacteria</taxon>
        <taxon>Pseudomonadati</taxon>
        <taxon>Pseudomonadota</taxon>
        <taxon>Alphaproteobacteria</taxon>
        <taxon>Rhodobacterales</taxon>
        <taxon>Roseobacteraceae</taxon>
        <taxon>Ruegeria</taxon>
    </lineage>
</organism>
<name>A0ABY2X4V6_9RHOB</name>
<evidence type="ECO:0000256" key="1">
    <source>
        <dbReference type="SAM" id="Phobius"/>
    </source>
</evidence>
<protein>
    <submittedName>
        <fullName evidence="2">Uncharacterized protein</fullName>
    </submittedName>
</protein>
<feature type="transmembrane region" description="Helical" evidence="1">
    <location>
        <begin position="76"/>
        <end position="100"/>
    </location>
</feature>
<feature type="transmembrane region" description="Helical" evidence="1">
    <location>
        <begin position="46"/>
        <end position="67"/>
    </location>
</feature>
<keyword evidence="1" id="KW-1133">Transmembrane helix</keyword>
<dbReference type="Proteomes" id="UP001193035">
    <property type="component" value="Unassembled WGS sequence"/>
</dbReference>
<dbReference type="EMBL" id="VCPD01000001">
    <property type="protein sequence ID" value="TMV09999.1"/>
    <property type="molecule type" value="Genomic_DNA"/>
</dbReference>
<reference evidence="2 3" key="1">
    <citation type="submission" date="2019-05" db="EMBL/GenBank/DDBJ databases">
        <title>Ruegeria sp. nov., isolated from tidal flat.</title>
        <authorList>
            <person name="Kim W."/>
        </authorList>
    </citation>
    <scope>NUCLEOTIDE SEQUENCE [LARGE SCALE GENOMIC DNA]</scope>
    <source>
        <strain evidence="2 3">CAU 1488</strain>
    </source>
</reference>